<protein>
    <recommendedName>
        <fullName evidence="3 7">Flagella basal body P-ring formation protein FlgA</fullName>
    </recommendedName>
</protein>
<dbReference type="RefSeq" id="WP_219937384.1">
    <property type="nucleotide sequence ID" value="NZ_JAGFNY010000011.1"/>
</dbReference>
<evidence type="ECO:0000256" key="3">
    <source>
        <dbReference type="ARBA" id="ARBA00014754"/>
    </source>
</evidence>
<accession>A0ABS7DGH3</accession>
<dbReference type="SUPFAM" id="SSF51269">
    <property type="entry name" value="AFP III-like domain"/>
    <property type="match status" value="1"/>
</dbReference>
<feature type="chain" id="PRO_5044969033" description="Flagella basal body P-ring formation protein FlgA" evidence="7">
    <location>
        <begin position="20"/>
        <end position="234"/>
    </location>
</feature>
<dbReference type="Gene3D" id="3.90.1210.10">
    <property type="entry name" value="Antifreeze-like/N-acetylneuraminic acid synthase C-terminal domain"/>
    <property type="match status" value="1"/>
</dbReference>
<keyword evidence="9" id="KW-0969">Cilium</keyword>
<comment type="function">
    <text evidence="6 7">Involved in the assembly process of the P-ring formation. It may associate with FlgF on the rod constituting a structure essential for the P-ring assembly or may act as a modulator protein for the P-ring assembly.</text>
</comment>
<name>A0ABS7DGH3_9GAMM</name>
<organism evidence="9 10">
    <name type="scientific">Succinivibrio faecicola</name>
    <dbReference type="NCBI Taxonomy" id="2820300"/>
    <lineage>
        <taxon>Bacteria</taxon>
        <taxon>Pseudomonadati</taxon>
        <taxon>Pseudomonadota</taxon>
        <taxon>Gammaproteobacteria</taxon>
        <taxon>Aeromonadales</taxon>
        <taxon>Succinivibrionaceae</taxon>
        <taxon>Succinivibrio</taxon>
    </lineage>
</organism>
<dbReference type="PANTHER" id="PTHR36307">
    <property type="entry name" value="FLAGELLA BASAL BODY P-RING FORMATION PROTEIN FLGA"/>
    <property type="match status" value="1"/>
</dbReference>
<proteinExistence type="inferred from homology"/>
<dbReference type="Gene3D" id="2.30.30.760">
    <property type="match status" value="1"/>
</dbReference>
<comment type="similarity">
    <text evidence="2 7">Belongs to the FlgA family.</text>
</comment>
<comment type="caution">
    <text evidence="9">The sequence shown here is derived from an EMBL/GenBank/DDBJ whole genome shotgun (WGS) entry which is preliminary data.</text>
</comment>
<evidence type="ECO:0000256" key="5">
    <source>
        <dbReference type="ARBA" id="ARBA00022764"/>
    </source>
</evidence>
<sequence>MFKKKILSIIAVLISSVFANCSFATTEEALFLENVARQYILAQFTEKNDNIRYNIKVSKVDRNRDFGGKCSGYLSAKLLTPEIKKNSIVKIICRRKNNPYSIQIPVSIIVQRATIVASDNIPKGSAITQSMLEKKFVNENLILNQSITDASSIIGSKTKKDIRAGDFLKISDLCLVAKGDVVTISARSHGLEIKASGIAMEEGKLNETIAVKNIKSGKIIRALVRSANSVEVVF</sequence>
<dbReference type="PANTHER" id="PTHR36307:SF1">
    <property type="entry name" value="FLAGELLA BASAL BODY P-RING FORMATION PROTEIN FLGA"/>
    <property type="match status" value="1"/>
</dbReference>
<keyword evidence="5 7" id="KW-0574">Periplasm</keyword>
<keyword evidence="4 7" id="KW-0732">Signal</keyword>
<evidence type="ECO:0000256" key="2">
    <source>
        <dbReference type="ARBA" id="ARBA00010474"/>
    </source>
</evidence>
<dbReference type="Pfam" id="PF13144">
    <property type="entry name" value="ChapFlgA"/>
    <property type="match status" value="1"/>
</dbReference>
<dbReference type="CDD" id="cd11614">
    <property type="entry name" value="SAF_CpaB_FlgA_like"/>
    <property type="match status" value="1"/>
</dbReference>
<keyword evidence="9" id="KW-0282">Flagellum</keyword>
<keyword evidence="9" id="KW-0966">Cell projection</keyword>
<evidence type="ECO:0000313" key="9">
    <source>
        <dbReference type="EMBL" id="MBW7570164.1"/>
    </source>
</evidence>
<comment type="subcellular location">
    <subcellularLocation>
        <location evidence="1 7">Periplasm</location>
    </subcellularLocation>
</comment>
<evidence type="ECO:0000256" key="1">
    <source>
        <dbReference type="ARBA" id="ARBA00004418"/>
    </source>
</evidence>
<evidence type="ECO:0000256" key="4">
    <source>
        <dbReference type="ARBA" id="ARBA00022729"/>
    </source>
</evidence>
<dbReference type="InterPro" id="IPR017585">
    <property type="entry name" value="SAF_FlgA"/>
</dbReference>
<evidence type="ECO:0000259" key="8">
    <source>
        <dbReference type="SMART" id="SM00858"/>
    </source>
</evidence>
<evidence type="ECO:0000256" key="6">
    <source>
        <dbReference type="ARBA" id="ARBA00025643"/>
    </source>
</evidence>
<dbReference type="SMART" id="SM00858">
    <property type="entry name" value="SAF"/>
    <property type="match status" value="1"/>
</dbReference>
<dbReference type="InterPro" id="IPR036732">
    <property type="entry name" value="AFP_Neu5c_C_sf"/>
</dbReference>
<dbReference type="EMBL" id="JAGFNY010000011">
    <property type="protein sequence ID" value="MBW7570164.1"/>
    <property type="molecule type" value="Genomic_DNA"/>
</dbReference>
<reference evidence="9 10" key="1">
    <citation type="submission" date="2021-03" db="EMBL/GenBank/DDBJ databases">
        <title>Succinivibrio sp. nov. isolated from feces of cow.</title>
        <authorList>
            <person name="Choi J.-Y."/>
        </authorList>
    </citation>
    <scope>NUCLEOTIDE SEQUENCE [LARGE SCALE GENOMIC DNA]</scope>
    <source>
        <strain evidence="9 10">AGMB01872</strain>
    </source>
</reference>
<keyword evidence="7" id="KW-1005">Bacterial flagellum biogenesis</keyword>
<gene>
    <name evidence="9" type="primary">flgA</name>
    <name evidence="9" type="ORF">J5V48_04575</name>
</gene>
<evidence type="ECO:0000313" key="10">
    <source>
        <dbReference type="Proteomes" id="UP000731465"/>
    </source>
</evidence>
<feature type="domain" description="SAF" evidence="8">
    <location>
        <begin position="112"/>
        <end position="174"/>
    </location>
</feature>
<keyword evidence="10" id="KW-1185">Reference proteome</keyword>
<dbReference type="InterPro" id="IPR039246">
    <property type="entry name" value="Flagellar_FlgA"/>
</dbReference>
<evidence type="ECO:0000256" key="7">
    <source>
        <dbReference type="RuleBase" id="RU362063"/>
    </source>
</evidence>
<dbReference type="NCBIfam" id="TIGR03170">
    <property type="entry name" value="flgA_cterm"/>
    <property type="match status" value="1"/>
</dbReference>
<dbReference type="InterPro" id="IPR013974">
    <property type="entry name" value="SAF"/>
</dbReference>
<dbReference type="Proteomes" id="UP000731465">
    <property type="component" value="Unassembled WGS sequence"/>
</dbReference>
<feature type="signal peptide" evidence="7">
    <location>
        <begin position="1"/>
        <end position="19"/>
    </location>
</feature>